<keyword evidence="5" id="KW-0378">Hydrolase</keyword>
<dbReference type="SUPFAM" id="SSF49265">
    <property type="entry name" value="Fibronectin type III"/>
    <property type="match status" value="1"/>
</dbReference>
<keyword evidence="2 7" id="KW-0547">Nucleotide-binding</keyword>
<proteinExistence type="predicted"/>
<evidence type="ECO:0000313" key="12">
    <source>
        <dbReference type="EMBL" id="MBS2551913.1"/>
    </source>
</evidence>
<dbReference type="SMART" id="SM00220">
    <property type="entry name" value="S_TKc"/>
    <property type="match status" value="1"/>
</dbReference>
<dbReference type="Gene3D" id="1.10.510.10">
    <property type="entry name" value="Transferase(Phosphotransferase) domain 1"/>
    <property type="match status" value="1"/>
</dbReference>
<dbReference type="PANTHER" id="PTHR43289">
    <property type="entry name" value="MITOGEN-ACTIVATED PROTEIN KINASE KINASE KINASE 20-RELATED"/>
    <property type="match status" value="1"/>
</dbReference>
<dbReference type="Pfam" id="PF00069">
    <property type="entry name" value="Pkinase"/>
    <property type="match status" value="1"/>
</dbReference>
<dbReference type="SUPFAM" id="SSF56112">
    <property type="entry name" value="Protein kinase-like (PK-like)"/>
    <property type="match status" value="1"/>
</dbReference>
<keyword evidence="9" id="KW-0812">Transmembrane</keyword>
<evidence type="ECO:0000256" key="3">
    <source>
        <dbReference type="ARBA" id="ARBA00022777"/>
    </source>
</evidence>
<keyword evidence="3 12" id="KW-0418">Kinase</keyword>
<dbReference type="PROSITE" id="PS00107">
    <property type="entry name" value="PROTEIN_KINASE_ATP"/>
    <property type="match status" value="1"/>
</dbReference>
<feature type="compositionally biased region" description="Low complexity" evidence="8">
    <location>
        <begin position="455"/>
        <end position="472"/>
    </location>
</feature>
<evidence type="ECO:0000256" key="5">
    <source>
        <dbReference type="ARBA" id="ARBA00023295"/>
    </source>
</evidence>
<dbReference type="InterPro" id="IPR017441">
    <property type="entry name" value="Protein_kinase_ATP_BS"/>
</dbReference>
<feature type="transmembrane region" description="Helical" evidence="9">
    <location>
        <begin position="311"/>
        <end position="334"/>
    </location>
</feature>
<dbReference type="EMBL" id="JAAFYZ010000161">
    <property type="protein sequence ID" value="MBS2551913.1"/>
    <property type="molecule type" value="Genomic_DNA"/>
</dbReference>
<evidence type="ECO:0000256" key="9">
    <source>
        <dbReference type="SAM" id="Phobius"/>
    </source>
</evidence>
<dbReference type="PANTHER" id="PTHR43289:SF34">
    <property type="entry name" value="SERINE_THREONINE-PROTEIN KINASE YBDM-RELATED"/>
    <property type="match status" value="1"/>
</dbReference>
<keyword evidence="4 7" id="KW-0067">ATP-binding</keyword>
<sequence length="558" mass="56494">MKPLQDSDPRSIGPYQSLGVLGAGGMGRVYLGVDADGHQAAVKVVYADLVRDEDFRKRFTREASATARVSGRFIAQVVASDLEATPPWLATEYIDGPSLHDAVAKQGGALSPSRAQEIAASLAEALDTIHAAGVVHRDVKPANVLLGPDGAYLIDFGIAREAAASTITRTGTVVGTPPFMAPEQIRGRRTLGPPADIFALGGVLAYATTGRHPFGEGDNTSLAYRIVHEEPDLDGVEDQIVKALILACLAKNPEDRPTAGQVQARLSALAGPEGNGGASEDTVVIDGAEPRTLAQTPTESLPPTGQRRRRWTMVALATAAVLVISAGILGAGLGGSKRPGDSGKAALGGGEYPGAAAGASSSSSSPAPGATSPDAQAATSGSPGSHSAAPPPTLGTTTVSGTTSIQGAGPGPGPDTSITTSQSAPNQTTPTSSTRKPPPSPPSTSKPVPPPPTSSQPRGSAPQPPTGATATVGTASGFSGFVVTIAWQPVSGATGYDIHYTNNGTSTGGTTTDTTYHTADTSYQVSGWQAYPTGYCYSVRAVNAYGVSAWDSGSPHCS</sequence>
<evidence type="ECO:0000256" key="4">
    <source>
        <dbReference type="ARBA" id="ARBA00022840"/>
    </source>
</evidence>
<dbReference type="InterPro" id="IPR036116">
    <property type="entry name" value="FN3_sf"/>
</dbReference>
<dbReference type="PROSITE" id="PS00108">
    <property type="entry name" value="PROTEIN_KINASE_ST"/>
    <property type="match status" value="1"/>
</dbReference>
<feature type="compositionally biased region" description="Pro residues" evidence="8">
    <location>
        <begin position="436"/>
        <end position="454"/>
    </location>
</feature>
<name>A0ABS5L0R1_9ACTN</name>
<dbReference type="InterPro" id="IPR013783">
    <property type="entry name" value="Ig-like_fold"/>
</dbReference>
<evidence type="ECO:0000256" key="1">
    <source>
        <dbReference type="ARBA" id="ARBA00022679"/>
    </source>
</evidence>
<keyword evidence="9" id="KW-0472">Membrane</keyword>
<evidence type="ECO:0000256" key="8">
    <source>
        <dbReference type="SAM" id="MobiDB-lite"/>
    </source>
</evidence>
<keyword evidence="6" id="KW-0119">Carbohydrate metabolism</keyword>
<dbReference type="CDD" id="cd14014">
    <property type="entry name" value="STKc_PknB_like"/>
    <property type="match status" value="1"/>
</dbReference>
<keyword evidence="1" id="KW-0808">Transferase</keyword>
<feature type="region of interest" description="Disordered" evidence="8">
    <location>
        <begin position="354"/>
        <end position="472"/>
    </location>
</feature>
<comment type="caution">
    <text evidence="12">The sequence shown here is derived from an EMBL/GenBank/DDBJ whole genome shotgun (WGS) entry which is preliminary data.</text>
</comment>
<dbReference type="PROSITE" id="PS50011">
    <property type="entry name" value="PROTEIN_KINASE_DOM"/>
    <property type="match status" value="1"/>
</dbReference>
<keyword evidence="6" id="KW-0624">Polysaccharide degradation</keyword>
<feature type="binding site" evidence="7">
    <location>
        <position position="43"/>
    </location>
    <ligand>
        <name>ATP</name>
        <dbReference type="ChEBI" id="CHEBI:30616"/>
    </ligand>
</feature>
<dbReference type="Gene3D" id="3.30.200.20">
    <property type="entry name" value="Phosphorylase Kinase, domain 1"/>
    <property type="match status" value="1"/>
</dbReference>
<evidence type="ECO:0000313" key="13">
    <source>
        <dbReference type="Proteomes" id="UP000730482"/>
    </source>
</evidence>
<protein>
    <submittedName>
        <fullName evidence="12">Protein kinase</fullName>
    </submittedName>
</protein>
<gene>
    <name evidence="12" type="ORF">KGQ19_34120</name>
</gene>
<organism evidence="12 13">
    <name type="scientific">Catenulispora pinistramenti</name>
    <dbReference type="NCBI Taxonomy" id="2705254"/>
    <lineage>
        <taxon>Bacteria</taxon>
        <taxon>Bacillati</taxon>
        <taxon>Actinomycetota</taxon>
        <taxon>Actinomycetes</taxon>
        <taxon>Catenulisporales</taxon>
        <taxon>Catenulisporaceae</taxon>
        <taxon>Catenulispora</taxon>
    </lineage>
</organism>
<accession>A0ABS5L0R1</accession>
<dbReference type="InterPro" id="IPR008271">
    <property type="entry name" value="Ser/Thr_kinase_AS"/>
</dbReference>
<dbReference type="InterPro" id="IPR003961">
    <property type="entry name" value="FN3_dom"/>
</dbReference>
<keyword evidence="5" id="KW-0326">Glycosidase</keyword>
<keyword evidence="9" id="KW-1133">Transmembrane helix</keyword>
<evidence type="ECO:0000259" key="11">
    <source>
        <dbReference type="PROSITE" id="PS50853"/>
    </source>
</evidence>
<dbReference type="Proteomes" id="UP000730482">
    <property type="component" value="Unassembled WGS sequence"/>
</dbReference>
<keyword evidence="13" id="KW-1185">Reference proteome</keyword>
<dbReference type="Gene3D" id="2.60.40.10">
    <property type="entry name" value="Immunoglobulins"/>
    <property type="match status" value="1"/>
</dbReference>
<dbReference type="GO" id="GO:0016301">
    <property type="term" value="F:kinase activity"/>
    <property type="evidence" value="ECO:0007669"/>
    <property type="project" value="UniProtKB-KW"/>
</dbReference>
<evidence type="ECO:0000259" key="10">
    <source>
        <dbReference type="PROSITE" id="PS50011"/>
    </source>
</evidence>
<dbReference type="CDD" id="cd00063">
    <property type="entry name" value="FN3"/>
    <property type="match status" value="1"/>
</dbReference>
<evidence type="ECO:0000256" key="6">
    <source>
        <dbReference type="ARBA" id="ARBA00023326"/>
    </source>
</evidence>
<dbReference type="InterPro" id="IPR000719">
    <property type="entry name" value="Prot_kinase_dom"/>
</dbReference>
<dbReference type="PROSITE" id="PS50853">
    <property type="entry name" value="FN3"/>
    <property type="match status" value="1"/>
</dbReference>
<dbReference type="RefSeq" id="WP_212017002.1">
    <property type="nucleotide sequence ID" value="NZ_JAAFYZ010000161.1"/>
</dbReference>
<feature type="compositionally biased region" description="Polar residues" evidence="8">
    <location>
        <begin position="416"/>
        <end position="426"/>
    </location>
</feature>
<dbReference type="InterPro" id="IPR011009">
    <property type="entry name" value="Kinase-like_dom_sf"/>
</dbReference>
<evidence type="ECO:0000256" key="7">
    <source>
        <dbReference type="PROSITE-ProRule" id="PRU10141"/>
    </source>
</evidence>
<reference evidence="12 13" key="1">
    <citation type="submission" date="2020-02" db="EMBL/GenBank/DDBJ databases">
        <title>Acidophilic actinobacteria isolated from forest soil.</title>
        <authorList>
            <person name="Golinska P."/>
        </authorList>
    </citation>
    <scope>NUCLEOTIDE SEQUENCE [LARGE SCALE GENOMIC DNA]</scope>
    <source>
        <strain evidence="12 13">NL8</strain>
    </source>
</reference>
<evidence type="ECO:0000256" key="2">
    <source>
        <dbReference type="ARBA" id="ARBA00022741"/>
    </source>
</evidence>
<feature type="domain" description="Protein kinase" evidence="10">
    <location>
        <begin position="15"/>
        <end position="269"/>
    </location>
</feature>
<feature type="domain" description="Fibronectin type-III" evidence="11">
    <location>
        <begin position="461"/>
        <end position="558"/>
    </location>
</feature>
<feature type="compositionally biased region" description="Low complexity" evidence="8">
    <location>
        <begin position="354"/>
        <end position="404"/>
    </location>
</feature>